<dbReference type="Proteomes" id="UP000595636">
    <property type="component" value="Chromosome"/>
</dbReference>
<evidence type="ECO:0000313" key="2">
    <source>
        <dbReference type="EMBL" id="QQM46644.1"/>
    </source>
</evidence>
<dbReference type="AlphaFoldDB" id="A0A7T7L559"/>
<evidence type="ECO:0000256" key="1">
    <source>
        <dbReference type="SAM" id="MobiDB-lite"/>
    </source>
</evidence>
<organism evidence="2 3">
    <name type="scientific">Streptomyces liliifuscus</name>
    <dbReference type="NCBI Taxonomy" id="2797636"/>
    <lineage>
        <taxon>Bacteria</taxon>
        <taxon>Bacillati</taxon>
        <taxon>Actinomycetota</taxon>
        <taxon>Actinomycetes</taxon>
        <taxon>Kitasatosporales</taxon>
        <taxon>Streptomycetaceae</taxon>
        <taxon>Streptomyces</taxon>
    </lineage>
</organism>
<sequence length="636" mass="67713">MDQACPVCRTPAQNEEFCEVCRWRLHDDPVLGELTSEDVQRARSAIEAAGHAWDVRAARLSTGIADRGPGVVGDRLAAVIRGGPPRPGEKHKDDSRDSSVKSAGPGSDAIPMEYRDVIDNLFGHRAKELLFIEFTPDEVGMIKVSIGEGGIPRQVDAGSAKWISVAPILDSHEDIRRFQLAGGVGTLQPVSRAEFDTTVLHWLKAYIPPSYEHSVVLLTSRSGWGLLERAADAVRTAYPLRAELRRGGAVAAQGTTADAVREVLRTAPLLVDHILVLALADHDTGAVATYHHTLFPAGIRLGRGETATAEVTVHGGIGGGEPLKLPVFVGRPAPDGSGALPVALHEAPVGALEQVRLRFVLRGPGEVELADTRSGVPRAGHGAVAAEVSALLTRLPHRILRPPALELHFTVELSGAERTETEERLAFVRDLVLALARHDETGTAVRTGAVGHYDHQIHESSHTPRGMTVLPPIPAGSPAATLAALAGWRPARRGQDLASSLEDALGAVRAGGEPGARREDVRRVLLVVARRPPAQPKQHGIHPACPLGADWRTELGRLRAAGVRVITRADPVTGPPQHDGPGLAARRYAEEAWAELSAEGSFHPGRDSAADVAGALTPPWRLEGPPCRLAFATPLI</sequence>
<proteinExistence type="predicted"/>
<feature type="compositionally biased region" description="Basic and acidic residues" evidence="1">
    <location>
        <begin position="87"/>
        <end position="99"/>
    </location>
</feature>
<name>A0A7T7L559_9ACTN</name>
<protein>
    <submittedName>
        <fullName evidence="2">Uncharacterized protein</fullName>
    </submittedName>
</protein>
<feature type="region of interest" description="Disordered" evidence="1">
    <location>
        <begin position="80"/>
        <end position="108"/>
    </location>
</feature>
<dbReference type="KEGG" id="slf:JEQ17_12370"/>
<keyword evidence="3" id="KW-1185">Reference proteome</keyword>
<dbReference type="EMBL" id="CP066831">
    <property type="protein sequence ID" value="QQM46644.1"/>
    <property type="molecule type" value="Genomic_DNA"/>
</dbReference>
<reference evidence="2 3" key="1">
    <citation type="submission" date="2020-12" db="EMBL/GenBank/DDBJ databases">
        <title>A novel species.</title>
        <authorList>
            <person name="Li K."/>
        </authorList>
    </citation>
    <scope>NUCLEOTIDE SEQUENCE [LARGE SCALE GENOMIC DNA]</scope>
    <source>
        <strain evidence="2 3">ZYC-3</strain>
    </source>
</reference>
<accession>A0A7T7L559</accession>
<evidence type="ECO:0000313" key="3">
    <source>
        <dbReference type="Proteomes" id="UP000595636"/>
    </source>
</evidence>
<gene>
    <name evidence="2" type="ORF">JEQ17_12370</name>
</gene>